<dbReference type="Proteomes" id="UP000886520">
    <property type="component" value="Chromosome 16"/>
</dbReference>
<dbReference type="EMBL" id="JABFUD020000016">
    <property type="protein sequence ID" value="KAI5068735.1"/>
    <property type="molecule type" value="Genomic_DNA"/>
</dbReference>
<sequence length="318" mass="34210">MDVSFLGTRLCNCISYSRGNEIGLHGPRPRCGRRAITLLTTSEESQELSHNAASIPASGCACCGRRGALGALAGALSASFNVKSSAYASSGSHDPKLLVESVRGKRPGWYEEFFAEVMETGMQSYEMQVEDRKLQLFSSLDDKALKVLELGVGTGPNLKYYANRPDLHVIGVDPNQHMEKYARAAASAAGLQDSQFNFVHAVGEALPLEATSVDAVVCTLVLCSVKDVAVTLKEVKRVLRPGGSFLFIEHVAAPAGSSLRIWQDLLNPVQMFVADGCHLNRHTLDDIEDASFALVEAQNIIIPNLSLIGPHVIGMAQV</sequence>
<dbReference type="InterPro" id="IPR052356">
    <property type="entry name" value="Thiol_S-MT"/>
</dbReference>
<gene>
    <name evidence="2" type="ORF">GOP47_0017080</name>
</gene>
<dbReference type="CDD" id="cd02440">
    <property type="entry name" value="AdoMet_MTases"/>
    <property type="match status" value="1"/>
</dbReference>
<dbReference type="PANTHER" id="PTHR45036">
    <property type="entry name" value="METHYLTRANSFERASE LIKE 7B"/>
    <property type="match status" value="1"/>
</dbReference>
<keyword evidence="3" id="KW-1185">Reference proteome</keyword>
<dbReference type="InterPro" id="IPR013216">
    <property type="entry name" value="Methyltransf_11"/>
</dbReference>
<evidence type="ECO:0000259" key="1">
    <source>
        <dbReference type="Pfam" id="PF08241"/>
    </source>
</evidence>
<dbReference type="SUPFAM" id="SSF53335">
    <property type="entry name" value="S-adenosyl-L-methionine-dependent methyltransferases"/>
    <property type="match status" value="1"/>
</dbReference>
<dbReference type="PANTHER" id="PTHR45036:SF1">
    <property type="entry name" value="METHYLTRANSFERASE LIKE 7A"/>
    <property type="match status" value="1"/>
</dbReference>
<evidence type="ECO:0000313" key="2">
    <source>
        <dbReference type="EMBL" id="KAI5068735.1"/>
    </source>
</evidence>
<evidence type="ECO:0000313" key="3">
    <source>
        <dbReference type="Proteomes" id="UP000886520"/>
    </source>
</evidence>
<accession>A0A9D4UIY9</accession>
<dbReference type="Gene3D" id="3.40.50.150">
    <property type="entry name" value="Vaccinia Virus protein VP39"/>
    <property type="match status" value="1"/>
</dbReference>
<reference evidence="2" key="1">
    <citation type="submission" date="2021-01" db="EMBL/GenBank/DDBJ databases">
        <title>Adiantum capillus-veneris genome.</title>
        <authorList>
            <person name="Fang Y."/>
            <person name="Liao Q."/>
        </authorList>
    </citation>
    <scope>NUCLEOTIDE SEQUENCE</scope>
    <source>
        <strain evidence="2">H3</strain>
        <tissue evidence="2">Leaf</tissue>
    </source>
</reference>
<dbReference type="AlphaFoldDB" id="A0A9D4UIY9"/>
<name>A0A9D4UIY9_ADICA</name>
<dbReference type="InterPro" id="IPR029063">
    <property type="entry name" value="SAM-dependent_MTases_sf"/>
</dbReference>
<protein>
    <recommendedName>
        <fullName evidence="1">Methyltransferase type 11 domain-containing protein</fullName>
    </recommendedName>
</protein>
<organism evidence="2 3">
    <name type="scientific">Adiantum capillus-veneris</name>
    <name type="common">Maidenhair fern</name>
    <dbReference type="NCBI Taxonomy" id="13818"/>
    <lineage>
        <taxon>Eukaryota</taxon>
        <taxon>Viridiplantae</taxon>
        <taxon>Streptophyta</taxon>
        <taxon>Embryophyta</taxon>
        <taxon>Tracheophyta</taxon>
        <taxon>Polypodiopsida</taxon>
        <taxon>Polypodiidae</taxon>
        <taxon>Polypodiales</taxon>
        <taxon>Pteridineae</taxon>
        <taxon>Pteridaceae</taxon>
        <taxon>Vittarioideae</taxon>
        <taxon>Adiantum</taxon>
    </lineage>
</organism>
<comment type="caution">
    <text evidence="2">The sequence shown here is derived from an EMBL/GenBank/DDBJ whole genome shotgun (WGS) entry which is preliminary data.</text>
</comment>
<dbReference type="OrthoDB" id="416496at2759"/>
<dbReference type="GO" id="GO:0008757">
    <property type="term" value="F:S-adenosylmethionine-dependent methyltransferase activity"/>
    <property type="evidence" value="ECO:0007669"/>
    <property type="project" value="InterPro"/>
</dbReference>
<feature type="domain" description="Methyltransferase type 11" evidence="1">
    <location>
        <begin position="148"/>
        <end position="247"/>
    </location>
</feature>
<dbReference type="Pfam" id="PF08241">
    <property type="entry name" value="Methyltransf_11"/>
    <property type="match status" value="1"/>
</dbReference>
<proteinExistence type="predicted"/>